<evidence type="ECO:0000256" key="1">
    <source>
        <dbReference type="SAM" id="MobiDB-lite"/>
    </source>
</evidence>
<dbReference type="AlphaFoldDB" id="A0A5S9M7D8"/>
<protein>
    <submittedName>
        <fullName evidence="2">Uncharacterized protein</fullName>
    </submittedName>
</protein>
<evidence type="ECO:0000313" key="3">
    <source>
        <dbReference type="Proteomes" id="UP000464658"/>
    </source>
</evidence>
<name>A0A5S9M7D8_BACIA</name>
<feature type="region of interest" description="Disordered" evidence="1">
    <location>
        <begin position="1"/>
        <end position="91"/>
    </location>
</feature>
<evidence type="ECO:0000313" key="2">
    <source>
        <dbReference type="EMBL" id="BBP88788.1"/>
    </source>
</evidence>
<dbReference type="Proteomes" id="UP000464658">
    <property type="component" value="Chromosome"/>
</dbReference>
<feature type="compositionally biased region" description="Polar residues" evidence="1">
    <location>
        <begin position="12"/>
        <end position="33"/>
    </location>
</feature>
<reference evidence="2 3" key="1">
    <citation type="submission" date="2019-12" db="EMBL/GenBank/DDBJ databases">
        <title>Full genome sequence of a Bacillus safensis strain isolated from commercially available natto in Indonesia.</title>
        <authorList>
            <person name="Yoshida M."/>
            <person name="Uomi M."/>
            <person name="Waturangi D."/>
            <person name="Ekaputri J.J."/>
            <person name="Setiamarga D.H.E."/>
        </authorList>
    </citation>
    <scope>NUCLEOTIDE SEQUENCE [LARGE SCALE GENOMIC DNA]</scope>
    <source>
        <strain evidence="2 3">IDN1</strain>
    </source>
</reference>
<organism evidence="2 3">
    <name type="scientific">Bacillus safensis</name>
    <dbReference type="NCBI Taxonomy" id="561879"/>
    <lineage>
        <taxon>Bacteria</taxon>
        <taxon>Bacillati</taxon>
        <taxon>Bacillota</taxon>
        <taxon>Bacilli</taxon>
        <taxon>Bacillales</taxon>
        <taxon>Bacillaceae</taxon>
        <taxon>Bacillus</taxon>
    </lineage>
</organism>
<accession>A0A5S9M7D8</accession>
<dbReference type="EMBL" id="AP021906">
    <property type="protein sequence ID" value="BBP88788.1"/>
    <property type="molecule type" value="Genomic_DNA"/>
</dbReference>
<proteinExistence type="predicted"/>
<feature type="compositionally biased region" description="Basic and acidic residues" evidence="1">
    <location>
        <begin position="63"/>
        <end position="74"/>
    </location>
</feature>
<gene>
    <name evidence="2" type="ORF">BsIDN1_24060</name>
</gene>
<sequence>MQMKRKAAKNEALTNNMTPTESMAHDQGQTQFDEQSRDRQANRNSHKKGKQGEHLVTKKHMKSKEMKDHKKPMDPDILEEEFGSELGDINSSKWIDTLVKPKKDDACQQNKK</sequence>